<dbReference type="RefSeq" id="WP_171328370.1">
    <property type="nucleotide sequence ID" value="NZ_WVRA01000001.1"/>
</dbReference>
<sequence>MTWYTANGDIQADTSSNLSNGNNGVDISAEPGALGGEHNAFNNVERTSGGLGSALGAGGGSTHIRQPQGTHAIAALNVSGMQALS</sequence>
<feature type="compositionally biased region" description="Polar residues" evidence="1">
    <location>
        <begin position="12"/>
        <end position="25"/>
    </location>
</feature>
<name>A0AA90YS42_9RHOB</name>
<organism evidence="2 3">
    <name type="scientific">Ruegeria atlantica</name>
    <dbReference type="NCBI Taxonomy" id="81569"/>
    <lineage>
        <taxon>Bacteria</taxon>
        <taxon>Pseudomonadati</taxon>
        <taxon>Pseudomonadota</taxon>
        <taxon>Alphaproteobacteria</taxon>
        <taxon>Rhodobacterales</taxon>
        <taxon>Roseobacteraceae</taxon>
        <taxon>Ruegeria</taxon>
    </lineage>
</organism>
<evidence type="ECO:0000313" key="3">
    <source>
        <dbReference type="Proteomes" id="UP000597886"/>
    </source>
</evidence>
<evidence type="ECO:0000256" key="1">
    <source>
        <dbReference type="SAM" id="MobiDB-lite"/>
    </source>
</evidence>
<dbReference type="EMBL" id="WVRA01000001">
    <property type="protein sequence ID" value="NOE17105.1"/>
    <property type="molecule type" value="Genomic_DNA"/>
</dbReference>
<protein>
    <submittedName>
        <fullName evidence="2">Uncharacterized protein</fullName>
    </submittedName>
</protein>
<gene>
    <name evidence="2" type="ORF">GS634_03095</name>
</gene>
<dbReference type="AlphaFoldDB" id="A0AA90YS42"/>
<feature type="compositionally biased region" description="Gly residues" evidence="1">
    <location>
        <begin position="49"/>
        <end position="61"/>
    </location>
</feature>
<proteinExistence type="predicted"/>
<comment type="caution">
    <text evidence="2">The sequence shown here is derived from an EMBL/GenBank/DDBJ whole genome shotgun (WGS) entry which is preliminary data.</text>
</comment>
<evidence type="ECO:0000313" key="2">
    <source>
        <dbReference type="EMBL" id="NOE17105.1"/>
    </source>
</evidence>
<accession>A0AA90YS42</accession>
<reference evidence="2" key="1">
    <citation type="submission" date="2019-12" db="EMBL/GenBank/DDBJ databases">
        <title>Ruegeria JWLKs population differentiation of coral mucus and skeleton niches.</title>
        <authorList>
            <person name="Luo D."/>
        </authorList>
    </citation>
    <scope>NUCLEOTIDE SEQUENCE</scope>
    <source>
        <strain evidence="2">HKCCD6181</strain>
    </source>
</reference>
<dbReference type="Proteomes" id="UP000597886">
    <property type="component" value="Unassembled WGS sequence"/>
</dbReference>
<feature type="region of interest" description="Disordered" evidence="1">
    <location>
        <begin position="1"/>
        <end position="65"/>
    </location>
</feature>